<evidence type="ECO:0000256" key="4">
    <source>
        <dbReference type="ARBA" id="ARBA00022840"/>
    </source>
</evidence>
<dbReference type="Gene3D" id="3.40.50.300">
    <property type="entry name" value="P-loop containing nucleotide triphosphate hydrolases"/>
    <property type="match status" value="2"/>
</dbReference>
<evidence type="ECO:0000313" key="9">
    <source>
        <dbReference type="Proteomes" id="UP000033615"/>
    </source>
</evidence>
<dbReference type="EMBL" id="LAKD02000013">
    <property type="protein sequence ID" value="OPF82397.1"/>
    <property type="molecule type" value="Genomic_DNA"/>
</dbReference>
<sequence>MTRPRGGERGFAPAVLTEERHRDLLLTTILPAVAKEATARTSPVAVFVAGQPGAGKSTFVDLVHPALARGGGTVRIGSDHYKRVHPCYPALLAIDDRSAGVRTRPDTRRWQAEVEDYTRRHRLDAVIETALSDPGEARTTLGAYRRAGHRVEVVVLAVPEAVSSLAVLHRYLQQVRATGAGRYVSARNHDHCSRELPGVLRVIEAERLAHLVAVIGANGVHYLNRLAPNGRWSIPPRAVQALTAERTRPWTATEARRFRDTAARVGDTARNTPGAARRTAVAADLRHGLRWAGPPLRSSWTDPGAPRGASWYRLPPAEHQRIFTDLIVPFHLGDPEPRRHPVAVYVVGQPGAGKTAASRLVLHAMRPGAVLVSGEDFRAFHPDYGRLLAERPRTAGALLRADYRAWQNAAEEWLRSRKADVVMEAAPATGTDLLTSASRYRAAGYRVEMLVLAVRAADSRQGTAHRFALGLEHGLPSRFTTPHGHDRCYRALAALAATLDRHPAVHTVTVTDRNVLAIRNREGDTAAVLEGERRRPYTNDEATQFAAVQRRLWTLLPRHRSELSEITALAAPLMPPGFPLHGPTAGAGEYRSPGAGVS</sequence>
<dbReference type="GO" id="GO:0005524">
    <property type="term" value="F:ATP binding"/>
    <property type="evidence" value="ECO:0007669"/>
    <property type="project" value="UniProtKB-KW"/>
</dbReference>
<feature type="domain" description="Zeta toxin" evidence="7">
    <location>
        <begin position="337"/>
        <end position="514"/>
    </location>
</feature>
<dbReference type="EC" id="2.7.1.176" evidence="2"/>
<dbReference type="RefSeq" id="WP_046085067.1">
    <property type="nucleotide sequence ID" value="NZ_LAKD02000013.1"/>
</dbReference>
<reference evidence="8" key="1">
    <citation type="submission" date="2016-12" db="EMBL/GenBank/DDBJ databases">
        <title>Genome sequence of Streptomyces antioxidans MUSC 164.</title>
        <authorList>
            <person name="Lee L.-H."/>
            <person name="Ser H.-L."/>
        </authorList>
    </citation>
    <scope>NUCLEOTIDE SEQUENCE [LARGE SCALE GENOMIC DNA]</scope>
    <source>
        <strain evidence="8">MUSC 164</strain>
    </source>
</reference>
<name>A0A1V4D9R1_9ACTN</name>
<gene>
    <name evidence="8" type="ORF">VT50_0207630</name>
</gene>
<dbReference type="SUPFAM" id="SSF52540">
    <property type="entry name" value="P-loop containing nucleoside triphosphate hydrolases"/>
    <property type="match status" value="2"/>
</dbReference>
<evidence type="ECO:0000256" key="6">
    <source>
        <dbReference type="ARBA" id="ARBA00048178"/>
    </source>
</evidence>
<dbReference type="Pfam" id="PF06414">
    <property type="entry name" value="Zeta_toxin"/>
    <property type="match status" value="2"/>
</dbReference>
<evidence type="ECO:0000256" key="5">
    <source>
        <dbReference type="ARBA" id="ARBA00032897"/>
    </source>
</evidence>
<accession>A0A1V4D9R1</accession>
<evidence type="ECO:0000256" key="2">
    <source>
        <dbReference type="ARBA" id="ARBA00011963"/>
    </source>
</evidence>
<dbReference type="OrthoDB" id="4516745at2"/>
<evidence type="ECO:0000259" key="7">
    <source>
        <dbReference type="Pfam" id="PF06414"/>
    </source>
</evidence>
<evidence type="ECO:0000313" key="8">
    <source>
        <dbReference type="EMBL" id="OPF82397.1"/>
    </source>
</evidence>
<keyword evidence="4" id="KW-0067">ATP-binding</keyword>
<keyword evidence="3" id="KW-0547">Nucleotide-binding</keyword>
<dbReference type="InterPro" id="IPR027417">
    <property type="entry name" value="P-loop_NTPase"/>
</dbReference>
<dbReference type="InterPro" id="IPR010488">
    <property type="entry name" value="Zeta_toxin_domain"/>
</dbReference>
<feature type="domain" description="Zeta toxin" evidence="7">
    <location>
        <begin position="37"/>
        <end position="219"/>
    </location>
</feature>
<proteinExistence type="inferred from homology"/>
<dbReference type="GO" id="GO:0016301">
    <property type="term" value="F:kinase activity"/>
    <property type="evidence" value="ECO:0007669"/>
    <property type="project" value="InterPro"/>
</dbReference>
<keyword evidence="9" id="KW-1185">Reference proteome</keyword>
<comment type="similarity">
    <text evidence="1">Belongs to the zeta toxin family.</text>
</comment>
<comment type="caution">
    <text evidence="8">The sequence shown here is derived from an EMBL/GenBank/DDBJ whole genome shotgun (WGS) entry which is preliminary data.</text>
</comment>
<evidence type="ECO:0000256" key="1">
    <source>
        <dbReference type="ARBA" id="ARBA00009104"/>
    </source>
</evidence>
<organism evidence="8 9">
    <name type="scientific">Streptomyces antioxidans</name>
    <dbReference type="NCBI Taxonomy" id="1507734"/>
    <lineage>
        <taxon>Bacteria</taxon>
        <taxon>Bacillati</taxon>
        <taxon>Actinomycetota</taxon>
        <taxon>Actinomycetes</taxon>
        <taxon>Kitasatosporales</taxon>
        <taxon>Streptomycetaceae</taxon>
        <taxon>Streptomyces</taxon>
    </lineage>
</organism>
<evidence type="ECO:0000256" key="3">
    <source>
        <dbReference type="ARBA" id="ARBA00022741"/>
    </source>
</evidence>
<dbReference type="Proteomes" id="UP000033615">
    <property type="component" value="Unassembled WGS sequence"/>
</dbReference>
<protein>
    <recommendedName>
        <fullName evidence="5">UDP-N-acetylglucosamine kinase</fullName>
        <ecNumber evidence="2">2.7.1.176</ecNumber>
    </recommendedName>
    <alternativeName>
        <fullName evidence="5">UDP-N-acetylglucosamine kinase</fullName>
    </alternativeName>
</protein>
<comment type="catalytic activity">
    <reaction evidence="6">
        <text>UDP-N-acetyl-alpha-D-glucosamine + ATP = UDP-N-acetyl-alpha-D-glucosamine 3'-phosphate + ADP + H(+)</text>
        <dbReference type="Rhea" id="RHEA:32671"/>
        <dbReference type="ChEBI" id="CHEBI:15378"/>
        <dbReference type="ChEBI" id="CHEBI:30616"/>
        <dbReference type="ChEBI" id="CHEBI:57705"/>
        <dbReference type="ChEBI" id="CHEBI:64353"/>
        <dbReference type="ChEBI" id="CHEBI:456216"/>
        <dbReference type="EC" id="2.7.1.176"/>
    </reaction>
</comment>
<dbReference type="AlphaFoldDB" id="A0A1V4D9R1"/>